<reference evidence="2 3" key="1">
    <citation type="journal article" date="2012" name="Stand. Genomic Sci.">
        <title>Genome sequence of the orange-pigmented seawater bacterium Owenweeksia hongkongensis type strain (UST20020801(T)).</title>
        <authorList>
            <person name="Riedel T."/>
            <person name="Held B."/>
            <person name="Nolan M."/>
            <person name="Lucas S."/>
            <person name="Lapidus A."/>
            <person name="Tice H."/>
            <person name="Del Rio T.G."/>
            <person name="Cheng J.F."/>
            <person name="Han C."/>
            <person name="Tapia R."/>
            <person name="Goodwin L.A."/>
            <person name="Pitluck S."/>
            <person name="Liolios K."/>
            <person name="Mavromatis K."/>
            <person name="Pagani I."/>
            <person name="Ivanova N."/>
            <person name="Mikhailova N."/>
            <person name="Pati A."/>
            <person name="Chen A."/>
            <person name="Palaniappan K."/>
            <person name="Rohde M."/>
            <person name="Tindall B.J."/>
            <person name="Detter J.C."/>
            <person name="Goker M."/>
            <person name="Woyke T."/>
            <person name="Bristow J."/>
            <person name="Eisen J.A."/>
            <person name="Markowitz V."/>
            <person name="Hugenholtz P."/>
            <person name="Klenk H.P."/>
            <person name="Kyrpides N.C."/>
        </authorList>
    </citation>
    <scope>NUCLEOTIDE SEQUENCE</scope>
    <source>
        <strain evidence="3">DSM 17368 / JCM 12287 / NRRL B-23963</strain>
    </source>
</reference>
<evidence type="ECO:0000313" key="2">
    <source>
        <dbReference type="EMBL" id="AEV34265.1"/>
    </source>
</evidence>
<sequence length="249" mass="28909">MSKVSIVCAAYNCAGYLPKTIESVINQAYPDWELLIVNDCSTDNTAEVTESYAQADDRIKLLNNIKNVGPAKTRNNGIEAAQGKYLAFLDGDDFWEPDFISTSRDYLKRTGEVFCFSSYYRVDEDLNPLYDPFIVPEKVNYESILRTCPISCLTAFIDIEQIGKYYMPNIEKRQDYGLWLNILKDVNFAYGIEKPLATYRIRKGSVSRNKWKAMYYVWKVYRDVEKINLFKSMYLLVVYALNGMKKYSR</sequence>
<dbReference type="PANTHER" id="PTHR22916">
    <property type="entry name" value="GLYCOSYLTRANSFERASE"/>
    <property type="match status" value="1"/>
</dbReference>
<dbReference type="RefSeq" id="WP_014203612.1">
    <property type="nucleotide sequence ID" value="NC_016599.1"/>
</dbReference>
<feature type="domain" description="Glycosyltransferase 2-like" evidence="1">
    <location>
        <begin position="5"/>
        <end position="127"/>
    </location>
</feature>
<gene>
    <name evidence="2" type="ordered locus">Oweho_3314</name>
</gene>
<dbReference type="SUPFAM" id="SSF53448">
    <property type="entry name" value="Nucleotide-diphospho-sugar transferases"/>
    <property type="match status" value="1"/>
</dbReference>
<dbReference type="Proteomes" id="UP000005631">
    <property type="component" value="Chromosome"/>
</dbReference>
<dbReference type="eggNOG" id="COG0463">
    <property type="taxonomic scope" value="Bacteria"/>
</dbReference>
<keyword evidence="2" id="KW-0808">Transferase</keyword>
<dbReference type="AlphaFoldDB" id="G8R4V1"/>
<dbReference type="GO" id="GO:0016758">
    <property type="term" value="F:hexosyltransferase activity"/>
    <property type="evidence" value="ECO:0007669"/>
    <property type="project" value="UniProtKB-ARBA"/>
</dbReference>
<protein>
    <submittedName>
        <fullName evidence="2">Glycosyl transferase</fullName>
    </submittedName>
</protein>
<dbReference type="STRING" id="926562.Oweho_3314"/>
<dbReference type="Gene3D" id="3.90.550.10">
    <property type="entry name" value="Spore Coat Polysaccharide Biosynthesis Protein SpsA, Chain A"/>
    <property type="match status" value="1"/>
</dbReference>
<dbReference type="InterPro" id="IPR029044">
    <property type="entry name" value="Nucleotide-diphossugar_trans"/>
</dbReference>
<dbReference type="InterPro" id="IPR001173">
    <property type="entry name" value="Glyco_trans_2-like"/>
</dbReference>
<dbReference type="PANTHER" id="PTHR22916:SF3">
    <property type="entry name" value="UDP-GLCNAC:BETAGAL BETA-1,3-N-ACETYLGLUCOSAMINYLTRANSFERASE-LIKE PROTEIN 1"/>
    <property type="match status" value="1"/>
</dbReference>
<dbReference type="EMBL" id="CP003156">
    <property type="protein sequence ID" value="AEV34265.1"/>
    <property type="molecule type" value="Genomic_DNA"/>
</dbReference>
<dbReference type="HOGENOM" id="CLU_025996_0_3_10"/>
<dbReference type="CDD" id="cd00761">
    <property type="entry name" value="Glyco_tranf_GTA_type"/>
    <property type="match status" value="1"/>
</dbReference>
<evidence type="ECO:0000313" key="3">
    <source>
        <dbReference type="Proteomes" id="UP000005631"/>
    </source>
</evidence>
<dbReference type="KEGG" id="oho:Oweho_3314"/>
<dbReference type="PATRIC" id="fig|926562.3.peg.3334"/>
<evidence type="ECO:0000259" key="1">
    <source>
        <dbReference type="Pfam" id="PF00535"/>
    </source>
</evidence>
<proteinExistence type="predicted"/>
<accession>G8R4V1</accession>
<organism evidence="2 3">
    <name type="scientific">Owenweeksia hongkongensis (strain DSM 17368 / CIP 108786 / JCM 12287 / NRRL B-23963 / UST20020801)</name>
    <dbReference type="NCBI Taxonomy" id="926562"/>
    <lineage>
        <taxon>Bacteria</taxon>
        <taxon>Pseudomonadati</taxon>
        <taxon>Bacteroidota</taxon>
        <taxon>Flavobacteriia</taxon>
        <taxon>Flavobacteriales</taxon>
        <taxon>Owenweeksiaceae</taxon>
        <taxon>Owenweeksia</taxon>
    </lineage>
</organism>
<dbReference type="OrthoDB" id="9815829at2"/>
<dbReference type="Pfam" id="PF00535">
    <property type="entry name" value="Glycos_transf_2"/>
    <property type="match status" value="1"/>
</dbReference>
<keyword evidence="3" id="KW-1185">Reference proteome</keyword>
<name>G8R4V1_OWEHD</name>